<evidence type="ECO:0000256" key="1">
    <source>
        <dbReference type="ARBA" id="ARBA00003330"/>
    </source>
</evidence>
<keyword evidence="8" id="KW-0676">Redox-active center</keyword>
<dbReference type="InterPro" id="IPR013766">
    <property type="entry name" value="Thioredoxin_domain"/>
</dbReference>
<name>A0A318TI21_9BRAD</name>
<evidence type="ECO:0000256" key="11">
    <source>
        <dbReference type="ARBA" id="ARBA00042639"/>
    </source>
</evidence>
<evidence type="ECO:0000256" key="8">
    <source>
        <dbReference type="ARBA" id="ARBA00023284"/>
    </source>
</evidence>
<accession>A0A318TI21</accession>
<comment type="catalytic activity">
    <reaction evidence="12">
        <text>a hydroperoxide + [thioredoxin]-dithiol = an alcohol + [thioredoxin]-disulfide + H2O</text>
        <dbReference type="Rhea" id="RHEA:62620"/>
        <dbReference type="Rhea" id="RHEA-COMP:10698"/>
        <dbReference type="Rhea" id="RHEA-COMP:10700"/>
        <dbReference type="ChEBI" id="CHEBI:15377"/>
        <dbReference type="ChEBI" id="CHEBI:29950"/>
        <dbReference type="ChEBI" id="CHEBI:30879"/>
        <dbReference type="ChEBI" id="CHEBI:35924"/>
        <dbReference type="ChEBI" id="CHEBI:50058"/>
        <dbReference type="EC" id="1.11.1.24"/>
    </reaction>
</comment>
<organism evidence="15 16">
    <name type="scientific">Rhodopseudomonas faecalis</name>
    <dbReference type="NCBI Taxonomy" id="99655"/>
    <lineage>
        <taxon>Bacteria</taxon>
        <taxon>Pseudomonadati</taxon>
        <taxon>Pseudomonadota</taxon>
        <taxon>Alphaproteobacteria</taxon>
        <taxon>Hyphomicrobiales</taxon>
        <taxon>Nitrobacteraceae</taxon>
        <taxon>Rhodopseudomonas</taxon>
    </lineage>
</organism>
<comment type="similarity">
    <text evidence="10">Belongs to the peroxiredoxin family. BCP/PrxQ subfamily.</text>
</comment>
<keyword evidence="4" id="KW-0575">Peroxidase</keyword>
<dbReference type="Proteomes" id="UP000248148">
    <property type="component" value="Unassembled WGS sequence"/>
</dbReference>
<dbReference type="InterPro" id="IPR036249">
    <property type="entry name" value="Thioredoxin-like_sf"/>
</dbReference>
<keyword evidence="6" id="KW-0560">Oxidoreductase</keyword>
<dbReference type="OrthoDB" id="9812811at2"/>
<dbReference type="EC" id="1.11.1.24" evidence="3"/>
<dbReference type="RefSeq" id="WP_110780371.1">
    <property type="nucleotide sequence ID" value="NZ_QJTI01000006.1"/>
</dbReference>
<feature type="compositionally biased region" description="Low complexity" evidence="13">
    <location>
        <begin position="50"/>
        <end position="65"/>
    </location>
</feature>
<evidence type="ECO:0000256" key="13">
    <source>
        <dbReference type="SAM" id="MobiDB-lite"/>
    </source>
</evidence>
<evidence type="ECO:0000313" key="15">
    <source>
        <dbReference type="EMBL" id="PYF03567.1"/>
    </source>
</evidence>
<dbReference type="PANTHER" id="PTHR42801">
    <property type="entry name" value="THIOREDOXIN-DEPENDENT PEROXIDE REDUCTASE"/>
    <property type="match status" value="1"/>
</dbReference>
<dbReference type="InterPro" id="IPR000866">
    <property type="entry name" value="AhpC/TSA"/>
</dbReference>
<evidence type="ECO:0000313" key="16">
    <source>
        <dbReference type="Proteomes" id="UP000248148"/>
    </source>
</evidence>
<feature type="domain" description="Thioredoxin" evidence="14">
    <location>
        <begin position="75"/>
        <end position="227"/>
    </location>
</feature>
<dbReference type="AlphaFoldDB" id="A0A318TI21"/>
<evidence type="ECO:0000256" key="4">
    <source>
        <dbReference type="ARBA" id="ARBA00022559"/>
    </source>
</evidence>
<keyword evidence="5" id="KW-0049">Antioxidant</keyword>
<proteinExistence type="inferred from homology"/>
<gene>
    <name evidence="15" type="ORF">BJ122_10658</name>
</gene>
<dbReference type="PROSITE" id="PS51352">
    <property type="entry name" value="THIOREDOXIN_2"/>
    <property type="match status" value="1"/>
</dbReference>
<protein>
    <recommendedName>
        <fullName evidence="3">thioredoxin-dependent peroxiredoxin</fullName>
        <ecNumber evidence="3">1.11.1.24</ecNumber>
    </recommendedName>
    <alternativeName>
        <fullName evidence="9">Thioredoxin peroxidase</fullName>
    </alternativeName>
    <alternativeName>
        <fullName evidence="11">Thioredoxin-dependent peroxiredoxin Bcp</fullName>
    </alternativeName>
</protein>
<evidence type="ECO:0000256" key="10">
    <source>
        <dbReference type="ARBA" id="ARBA00038489"/>
    </source>
</evidence>
<dbReference type="GO" id="GO:0008379">
    <property type="term" value="F:thioredoxin peroxidase activity"/>
    <property type="evidence" value="ECO:0007669"/>
    <property type="project" value="TreeGrafter"/>
</dbReference>
<evidence type="ECO:0000256" key="3">
    <source>
        <dbReference type="ARBA" id="ARBA00013017"/>
    </source>
</evidence>
<evidence type="ECO:0000256" key="9">
    <source>
        <dbReference type="ARBA" id="ARBA00032824"/>
    </source>
</evidence>
<feature type="compositionally biased region" description="Low complexity" evidence="13">
    <location>
        <begin position="10"/>
        <end position="32"/>
    </location>
</feature>
<dbReference type="EMBL" id="QJTI01000006">
    <property type="protein sequence ID" value="PYF03567.1"/>
    <property type="molecule type" value="Genomic_DNA"/>
</dbReference>
<comment type="caution">
    <text evidence="15">The sequence shown here is derived from an EMBL/GenBank/DDBJ whole genome shotgun (WGS) entry which is preliminary data.</text>
</comment>
<keyword evidence="7" id="KW-1015">Disulfide bond</keyword>
<keyword evidence="16" id="KW-1185">Reference proteome</keyword>
<dbReference type="Pfam" id="PF00578">
    <property type="entry name" value="AhpC-TSA"/>
    <property type="match status" value="1"/>
</dbReference>
<dbReference type="PANTHER" id="PTHR42801:SF4">
    <property type="entry name" value="AHPC_TSA FAMILY PROTEIN"/>
    <property type="match status" value="1"/>
</dbReference>
<dbReference type="GO" id="GO:0045454">
    <property type="term" value="P:cell redox homeostasis"/>
    <property type="evidence" value="ECO:0007669"/>
    <property type="project" value="TreeGrafter"/>
</dbReference>
<feature type="region of interest" description="Disordered" evidence="13">
    <location>
        <begin position="1"/>
        <end position="65"/>
    </location>
</feature>
<dbReference type="CDD" id="cd03017">
    <property type="entry name" value="PRX_BCP"/>
    <property type="match status" value="1"/>
</dbReference>
<dbReference type="SUPFAM" id="SSF52833">
    <property type="entry name" value="Thioredoxin-like"/>
    <property type="match status" value="1"/>
</dbReference>
<evidence type="ECO:0000256" key="2">
    <source>
        <dbReference type="ARBA" id="ARBA00011245"/>
    </source>
</evidence>
<dbReference type="InterPro" id="IPR050924">
    <property type="entry name" value="Peroxiredoxin_BCP/PrxQ"/>
</dbReference>
<evidence type="ECO:0000256" key="12">
    <source>
        <dbReference type="ARBA" id="ARBA00049091"/>
    </source>
</evidence>
<reference evidence="15 16" key="1">
    <citation type="submission" date="2018-06" db="EMBL/GenBank/DDBJ databases">
        <title>Genomic Encyclopedia of Archaeal and Bacterial Type Strains, Phase II (KMG-II): from individual species to whole genera.</title>
        <authorList>
            <person name="Goeker M."/>
        </authorList>
    </citation>
    <scope>NUCLEOTIDE SEQUENCE [LARGE SCALE GENOMIC DNA]</scope>
    <source>
        <strain evidence="15 16">JCM 11668</strain>
    </source>
</reference>
<comment type="function">
    <text evidence="1">Thiol-specific peroxidase that catalyzes the reduction of hydrogen peroxide and organic hydroperoxides to water and alcohols, respectively. Plays a role in cell protection against oxidative stress by detoxifying peroxides and as sensor of hydrogen peroxide-mediated signaling events.</text>
</comment>
<comment type="subunit">
    <text evidence="2">Monomer.</text>
</comment>
<dbReference type="Gene3D" id="3.40.30.10">
    <property type="entry name" value="Glutaredoxin"/>
    <property type="match status" value="1"/>
</dbReference>
<dbReference type="FunFam" id="3.40.30.10:FF:000007">
    <property type="entry name" value="Thioredoxin-dependent thiol peroxidase"/>
    <property type="match status" value="1"/>
</dbReference>
<dbReference type="GO" id="GO:0005737">
    <property type="term" value="C:cytoplasm"/>
    <property type="evidence" value="ECO:0007669"/>
    <property type="project" value="TreeGrafter"/>
</dbReference>
<evidence type="ECO:0000256" key="7">
    <source>
        <dbReference type="ARBA" id="ARBA00023157"/>
    </source>
</evidence>
<evidence type="ECO:0000256" key="5">
    <source>
        <dbReference type="ARBA" id="ARBA00022862"/>
    </source>
</evidence>
<sequence>MTKQPRNNHSSSGATAKAAAPRSSRSKTAAPRKTAKKVAADDAPAKRKTALASASQGAGAKSSKSAAAPAASGALAEGDRAPSFSLPRDRGGTIGLADFAGRQLVVFFYPRAGTSGCTREAVDFTRLAAEFERANTALLGVSADPPAAQDKFRDKYQLTMPLGSDERHAMLQAYGAWGEKSLYGKKFEGIIRTTVLIGTDGRVKRLWRKVKVDGHAEAVLAAAKMQP</sequence>
<dbReference type="GO" id="GO:0034599">
    <property type="term" value="P:cellular response to oxidative stress"/>
    <property type="evidence" value="ECO:0007669"/>
    <property type="project" value="TreeGrafter"/>
</dbReference>
<evidence type="ECO:0000256" key="6">
    <source>
        <dbReference type="ARBA" id="ARBA00023002"/>
    </source>
</evidence>
<evidence type="ECO:0000259" key="14">
    <source>
        <dbReference type="PROSITE" id="PS51352"/>
    </source>
</evidence>